<gene>
    <name evidence="4" type="ORF">RF11_09868</name>
</gene>
<evidence type="ECO:0000313" key="5">
    <source>
        <dbReference type="Proteomes" id="UP000031668"/>
    </source>
</evidence>
<keyword evidence="2" id="KW-0812">Transmembrane</keyword>
<keyword evidence="5" id="KW-1185">Reference proteome</keyword>
<dbReference type="AlphaFoldDB" id="A0A0C2IUI0"/>
<organism evidence="4 5">
    <name type="scientific">Thelohanellus kitauei</name>
    <name type="common">Myxosporean</name>
    <dbReference type="NCBI Taxonomy" id="669202"/>
    <lineage>
        <taxon>Eukaryota</taxon>
        <taxon>Metazoa</taxon>
        <taxon>Cnidaria</taxon>
        <taxon>Myxozoa</taxon>
        <taxon>Myxosporea</taxon>
        <taxon>Bivalvulida</taxon>
        <taxon>Platysporina</taxon>
        <taxon>Myxobolidae</taxon>
        <taxon>Thelohanellus</taxon>
    </lineage>
</organism>
<reference evidence="4 5" key="1">
    <citation type="journal article" date="2014" name="Genome Biol. Evol.">
        <title>The genome of the myxosporean Thelohanellus kitauei shows adaptations to nutrient acquisition within its fish host.</title>
        <authorList>
            <person name="Yang Y."/>
            <person name="Xiong J."/>
            <person name="Zhou Z."/>
            <person name="Huo F."/>
            <person name="Miao W."/>
            <person name="Ran C."/>
            <person name="Liu Y."/>
            <person name="Zhang J."/>
            <person name="Feng J."/>
            <person name="Wang M."/>
            <person name="Wang M."/>
            <person name="Wang L."/>
            <person name="Yao B."/>
        </authorList>
    </citation>
    <scope>NUCLEOTIDE SEQUENCE [LARGE SCALE GENOMIC DNA]</scope>
    <source>
        <strain evidence="4">Wuqing</strain>
    </source>
</reference>
<keyword evidence="3" id="KW-0732">Signal</keyword>
<protein>
    <submittedName>
        <fullName evidence="4">Uncharacterized protein</fullName>
    </submittedName>
</protein>
<keyword evidence="2" id="KW-1133">Transmembrane helix</keyword>
<feature type="signal peptide" evidence="3">
    <location>
        <begin position="1"/>
        <end position="16"/>
    </location>
</feature>
<dbReference type="EMBL" id="JWZT01002623">
    <property type="protein sequence ID" value="KII69054.1"/>
    <property type="molecule type" value="Genomic_DNA"/>
</dbReference>
<feature type="compositionally biased region" description="Basic and acidic residues" evidence="1">
    <location>
        <begin position="236"/>
        <end position="245"/>
    </location>
</feature>
<evidence type="ECO:0000313" key="4">
    <source>
        <dbReference type="EMBL" id="KII69054.1"/>
    </source>
</evidence>
<dbReference type="Proteomes" id="UP000031668">
    <property type="component" value="Unassembled WGS sequence"/>
</dbReference>
<evidence type="ECO:0000256" key="1">
    <source>
        <dbReference type="SAM" id="MobiDB-lite"/>
    </source>
</evidence>
<keyword evidence="2" id="KW-0472">Membrane</keyword>
<feature type="transmembrane region" description="Helical" evidence="2">
    <location>
        <begin position="252"/>
        <end position="277"/>
    </location>
</feature>
<accession>A0A0C2IUI0</accession>
<evidence type="ECO:0000256" key="2">
    <source>
        <dbReference type="SAM" id="Phobius"/>
    </source>
</evidence>
<proteinExistence type="predicted"/>
<sequence>MVVLFWLHLFLQISLSFLDSFEEKTVNKNVAVFSVDDTEITLEVDGNINYVDVDGTEYNYDTTSIDKIKFEGSALEVKFEIDQYNSMAAVQCEFSNMVQEIEIRSCFSYILSDAIVDVVQFSFGYTIKLNRNTKYIFEDHEFVVQMGKQRLTLKIISLIITFSGYTQTYTWKRESTDPMILKLDSPDVISNFEEYGGELVSENFFDDSSKTDDTQEDESPDKDADKTDPQDDNIEDEFKNDPEDNTSEKRHWLKILLIVIGSSVMAVMIAVLLYVCIRSLAEILLSPKAKNSVE</sequence>
<name>A0A0C2IUI0_THEKT</name>
<evidence type="ECO:0000256" key="3">
    <source>
        <dbReference type="SAM" id="SignalP"/>
    </source>
</evidence>
<feature type="chain" id="PRO_5002162727" evidence="3">
    <location>
        <begin position="17"/>
        <end position="294"/>
    </location>
</feature>
<comment type="caution">
    <text evidence="4">The sequence shown here is derived from an EMBL/GenBank/DDBJ whole genome shotgun (WGS) entry which is preliminary data.</text>
</comment>
<feature type="region of interest" description="Disordered" evidence="1">
    <location>
        <begin position="203"/>
        <end position="245"/>
    </location>
</feature>